<dbReference type="FunFam" id="3.40.850.10:FF:000042">
    <property type="entry name" value="Kinesin family member 14"/>
    <property type="match status" value="1"/>
</dbReference>
<dbReference type="PROSITE" id="PS00411">
    <property type="entry name" value="KINESIN_MOTOR_1"/>
    <property type="match status" value="1"/>
</dbReference>
<evidence type="ECO:0000256" key="11">
    <source>
        <dbReference type="SAM" id="MobiDB-lite"/>
    </source>
</evidence>
<evidence type="ECO:0000256" key="9">
    <source>
        <dbReference type="PROSITE-ProRule" id="PRU00283"/>
    </source>
</evidence>
<keyword evidence="2" id="KW-0963">Cytoplasm</keyword>
<protein>
    <submittedName>
        <fullName evidence="13">Kinesin-like protein KIF14</fullName>
    </submittedName>
</protein>
<evidence type="ECO:0000256" key="7">
    <source>
        <dbReference type="ARBA" id="ARBA00023175"/>
    </source>
</evidence>
<feature type="region of interest" description="Disordered" evidence="11">
    <location>
        <begin position="846"/>
        <end position="875"/>
    </location>
</feature>
<dbReference type="InterPro" id="IPR001752">
    <property type="entry name" value="Kinesin_motor_dom"/>
</dbReference>
<keyword evidence="4 9" id="KW-0547">Nucleotide-binding</keyword>
<feature type="compositionally biased region" description="Polar residues" evidence="11">
    <location>
        <begin position="696"/>
        <end position="706"/>
    </location>
</feature>
<feature type="coiled-coil region" evidence="10">
    <location>
        <begin position="456"/>
        <end position="483"/>
    </location>
</feature>
<feature type="region of interest" description="Disordered" evidence="11">
    <location>
        <begin position="1204"/>
        <end position="1223"/>
    </location>
</feature>
<feature type="compositionally biased region" description="Low complexity" evidence="11">
    <location>
        <begin position="1208"/>
        <end position="1219"/>
    </location>
</feature>
<comment type="similarity">
    <text evidence="9">Belongs to the TRAFAC class myosin-kinesin ATPase superfamily. Kinesin family.</text>
</comment>
<keyword evidence="8" id="KW-0206">Cytoskeleton</keyword>
<keyword evidence="3" id="KW-0493">Microtubule</keyword>
<dbReference type="Gene3D" id="2.60.200.20">
    <property type="match status" value="1"/>
</dbReference>
<proteinExistence type="inferred from homology"/>
<dbReference type="Proteomes" id="UP000440578">
    <property type="component" value="Unassembled WGS sequence"/>
</dbReference>
<evidence type="ECO:0000256" key="6">
    <source>
        <dbReference type="ARBA" id="ARBA00023054"/>
    </source>
</evidence>
<dbReference type="GO" id="GO:0005524">
    <property type="term" value="F:ATP binding"/>
    <property type="evidence" value="ECO:0007669"/>
    <property type="project" value="UniProtKB-UniRule"/>
</dbReference>
<comment type="subcellular location">
    <subcellularLocation>
        <location evidence="1">Cytoplasm</location>
        <location evidence="1">Cytoskeleton</location>
    </subcellularLocation>
</comment>
<name>A0A6A4V1R0_AMPAM</name>
<dbReference type="PROSITE" id="PS50067">
    <property type="entry name" value="KINESIN_MOTOR_2"/>
    <property type="match status" value="1"/>
</dbReference>
<feature type="region of interest" description="Disordered" evidence="11">
    <location>
        <begin position="424"/>
        <end position="448"/>
    </location>
</feature>
<feature type="domain" description="Kinesin motor" evidence="12">
    <location>
        <begin position="50"/>
        <end position="395"/>
    </location>
</feature>
<evidence type="ECO:0000256" key="3">
    <source>
        <dbReference type="ARBA" id="ARBA00022701"/>
    </source>
</evidence>
<dbReference type="GO" id="GO:0003777">
    <property type="term" value="F:microtubule motor activity"/>
    <property type="evidence" value="ECO:0007669"/>
    <property type="project" value="InterPro"/>
</dbReference>
<evidence type="ECO:0000256" key="10">
    <source>
        <dbReference type="SAM" id="Coils"/>
    </source>
</evidence>
<keyword evidence="6 10" id="KW-0175">Coiled coil</keyword>
<dbReference type="EMBL" id="VIIS01002214">
    <property type="protein sequence ID" value="KAF0287049.1"/>
    <property type="molecule type" value="Genomic_DNA"/>
</dbReference>
<evidence type="ECO:0000256" key="2">
    <source>
        <dbReference type="ARBA" id="ARBA00022490"/>
    </source>
</evidence>
<feature type="compositionally biased region" description="Basic residues" evidence="11">
    <location>
        <begin position="862"/>
        <end position="871"/>
    </location>
</feature>
<evidence type="ECO:0000313" key="14">
    <source>
        <dbReference type="Proteomes" id="UP000440578"/>
    </source>
</evidence>
<dbReference type="SMART" id="SM00129">
    <property type="entry name" value="KISc"/>
    <property type="match status" value="1"/>
</dbReference>
<organism evidence="13 14">
    <name type="scientific">Amphibalanus amphitrite</name>
    <name type="common">Striped barnacle</name>
    <name type="synonym">Balanus amphitrite</name>
    <dbReference type="NCBI Taxonomy" id="1232801"/>
    <lineage>
        <taxon>Eukaryota</taxon>
        <taxon>Metazoa</taxon>
        <taxon>Ecdysozoa</taxon>
        <taxon>Arthropoda</taxon>
        <taxon>Crustacea</taxon>
        <taxon>Multicrustacea</taxon>
        <taxon>Cirripedia</taxon>
        <taxon>Thoracica</taxon>
        <taxon>Thoracicalcarea</taxon>
        <taxon>Balanomorpha</taxon>
        <taxon>Balanoidea</taxon>
        <taxon>Balanidae</taxon>
        <taxon>Amphibalaninae</taxon>
        <taxon>Amphibalanus</taxon>
    </lineage>
</organism>
<feature type="region of interest" description="Disordered" evidence="11">
    <location>
        <begin position="1253"/>
        <end position="1289"/>
    </location>
</feature>
<keyword evidence="5 9" id="KW-0067">ATP-binding</keyword>
<comment type="caution">
    <text evidence="13">The sequence shown here is derived from an EMBL/GenBank/DDBJ whole genome shotgun (WGS) entry which is preliminary data.</text>
</comment>
<accession>A0A6A4V1R0</accession>
<dbReference type="InterPro" id="IPR000253">
    <property type="entry name" value="FHA_dom"/>
</dbReference>
<dbReference type="OrthoDB" id="3176171at2759"/>
<evidence type="ECO:0000256" key="8">
    <source>
        <dbReference type="ARBA" id="ARBA00023212"/>
    </source>
</evidence>
<evidence type="ECO:0000259" key="12">
    <source>
        <dbReference type="PROSITE" id="PS50067"/>
    </source>
</evidence>
<dbReference type="GO" id="GO:0005874">
    <property type="term" value="C:microtubule"/>
    <property type="evidence" value="ECO:0007669"/>
    <property type="project" value="UniProtKB-KW"/>
</dbReference>
<dbReference type="SUPFAM" id="SSF52540">
    <property type="entry name" value="P-loop containing nucleoside triphosphate hydrolases"/>
    <property type="match status" value="1"/>
</dbReference>
<evidence type="ECO:0000256" key="5">
    <source>
        <dbReference type="ARBA" id="ARBA00022840"/>
    </source>
</evidence>
<reference evidence="13 14" key="1">
    <citation type="submission" date="2019-07" db="EMBL/GenBank/DDBJ databases">
        <title>Draft genome assembly of a fouling barnacle, Amphibalanus amphitrite (Darwin, 1854): The first reference genome for Thecostraca.</title>
        <authorList>
            <person name="Kim W."/>
        </authorList>
    </citation>
    <scope>NUCLEOTIDE SEQUENCE [LARGE SCALE GENOMIC DNA]</scope>
    <source>
        <strain evidence="13">SNU_AA5</strain>
        <tissue evidence="13">Soma without cirri and trophi</tissue>
    </source>
</reference>
<dbReference type="PANTHER" id="PTHR47117">
    <property type="entry name" value="STAR-RELATED LIPID TRANSFER PROTEIN 9"/>
    <property type="match status" value="1"/>
</dbReference>
<feature type="region of interest" description="Disordered" evidence="11">
    <location>
        <begin position="684"/>
        <end position="706"/>
    </location>
</feature>
<feature type="region of interest" description="Disordered" evidence="11">
    <location>
        <begin position="726"/>
        <end position="748"/>
    </location>
</feature>
<evidence type="ECO:0000256" key="4">
    <source>
        <dbReference type="ARBA" id="ARBA00022741"/>
    </source>
</evidence>
<sequence length="1289" mass="138425">MKGGSLRTPLSVDRRHGAAPSTPVGGTPVRRSRGSAGDPLASLLADQAVTVKVGVRVRPMTDRERSDPDVSRIVSGDGSCVLLDTELHPSQAFYYDHVFWSIDPADQLFHNQKQVYESVAAPLLKSAFEGYNVCLLAYGQTGSGKTYSMMGRLGPEDAGTEDPCELAGVIPRFCMDLFKQTSSAEYQTTVQVSYYEIYQERIRDLLAASDDKRSGLRVREHPSLGPHVVGLTAVAVDGWPLMRSLMDQGNRLRATASTGMNNKSSRSHSVLTLTVTQTQTETVDGEQLESQQTAQVNLVDLAGSERVAQAHTTGVRLREGVVINKSLLTLGKVIMALVDGGRAHIPYRESALTWLLKESLGGNSRTAMLATISPCSSHAEETLSTLRYACKTNQIVNSVHVNEDPRARIIRELRAELERLRQEQTPAAPAAGEPADQQSPSTGTDSPNAIRHRLAITQLKRKLQQKELMLRTQHNELEEAKRRLAEGGGAARPAAAARPSAGVPFVGHVSQPSLVNLLPDPALTETVAYPLAEGDTTLGAAETAAVRLHGLLIDKLHCSVTRSGTRVTLHPSAGCVCTVNGSEVTAPTALQHGDRLVLAGEVFLRLHLPAHPLLGLRDFADAKAELDRKNEEKAAQEQERLRQRVKQELLQELEQEQADAELEKRAQQIQLEKQIDTLKEQLEQLKEQERRPPARSTDSPADSSSLNVSLYHSDLLEQIEGVFGDSSCRGSSGRSAAPSAAHPPVSAPDAARLSQLVTEGNALLRRLNKKVTLSSDLELSGGALRPVAMVTDGEHGVCTSWSLETTRGQGGHAQAALGGGDATRRRPSLCDVSVVLDSRSGWRQQHDLRRSGRLADDPAGGGRRRSSVRGRRCSDGQPEEAALSVAEFCSPLVHECADWRSAGARPVLLGIQSLQTALGAVEGVWRQPALLRAQDSFTEALVGLLSRWFRLSSAFAVWRRGRLSSEEDVEASISQLDDVMDRLQNGVGFIYQGIGGRVSSLAEEHLSGCRQLTVRLCRLIGTAAEELTEPETMTEGLTSDTLTELTAGAVMALDHAMLQLIRSCEDAEVLITGLVDDSVAPDSADAGGLYSAAHELVACLRSWLQRARTVQTAASGSGDSAGSSDPDPSLKYRLASVQQACGWVTALSSAVRLIVLAVDRHHRVPSAGGGRRSADAGLRQGRSELAAAAGAVLRHLDAADDSASTVLSGASDGGASRAARTPDTTMFGSLLDSPAGERLSPLPADQMAARLRQAVRQLERSPSKSSLRTPDSPVKGRVQFSRPARADRS</sequence>
<dbReference type="GO" id="GO:0007018">
    <property type="term" value="P:microtubule-based movement"/>
    <property type="evidence" value="ECO:0007669"/>
    <property type="project" value="InterPro"/>
</dbReference>
<dbReference type="InterPro" id="IPR008984">
    <property type="entry name" value="SMAD_FHA_dom_sf"/>
</dbReference>
<feature type="binding site" evidence="9">
    <location>
        <begin position="139"/>
        <end position="146"/>
    </location>
    <ligand>
        <name>ATP</name>
        <dbReference type="ChEBI" id="CHEBI:30616"/>
    </ligand>
</feature>
<dbReference type="InterPro" id="IPR036961">
    <property type="entry name" value="Kinesin_motor_dom_sf"/>
</dbReference>
<dbReference type="Gene3D" id="3.40.850.10">
    <property type="entry name" value="Kinesin motor domain"/>
    <property type="match status" value="1"/>
</dbReference>
<dbReference type="GO" id="GO:0008017">
    <property type="term" value="F:microtubule binding"/>
    <property type="evidence" value="ECO:0007669"/>
    <property type="project" value="InterPro"/>
</dbReference>
<dbReference type="InterPro" id="IPR019821">
    <property type="entry name" value="Kinesin_motor_CS"/>
</dbReference>
<feature type="region of interest" description="Disordered" evidence="11">
    <location>
        <begin position="1"/>
        <end position="37"/>
    </location>
</feature>
<dbReference type="InterPro" id="IPR027417">
    <property type="entry name" value="P-loop_NTPase"/>
</dbReference>
<dbReference type="Pfam" id="PF00498">
    <property type="entry name" value="FHA"/>
    <property type="match status" value="1"/>
</dbReference>
<feature type="compositionally biased region" description="Polar residues" evidence="11">
    <location>
        <begin position="436"/>
        <end position="447"/>
    </location>
</feature>
<feature type="compositionally biased region" description="Basic and acidic residues" evidence="11">
    <location>
        <begin position="846"/>
        <end position="856"/>
    </location>
</feature>
<keyword evidence="14" id="KW-1185">Reference proteome</keyword>
<dbReference type="PANTHER" id="PTHR47117:SF5">
    <property type="entry name" value="KINESIN-LIKE PROTEIN KIF14"/>
    <property type="match status" value="1"/>
</dbReference>
<evidence type="ECO:0000313" key="13">
    <source>
        <dbReference type="EMBL" id="KAF0287049.1"/>
    </source>
</evidence>
<evidence type="ECO:0000256" key="1">
    <source>
        <dbReference type="ARBA" id="ARBA00004245"/>
    </source>
</evidence>
<dbReference type="SUPFAM" id="SSF49879">
    <property type="entry name" value="SMAD/FHA domain"/>
    <property type="match status" value="1"/>
</dbReference>
<gene>
    <name evidence="13" type="primary">Kif14</name>
    <name evidence="13" type="ORF">FJT64_014457</name>
</gene>
<keyword evidence="7 9" id="KW-0505">Motor protein</keyword>
<dbReference type="PRINTS" id="PR00380">
    <property type="entry name" value="KINESINHEAVY"/>
</dbReference>
<dbReference type="Pfam" id="PF00225">
    <property type="entry name" value="Kinesin"/>
    <property type="match status" value="1"/>
</dbReference>